<reference evidence="1" key="1">
    <citation type="submission" date="2014-05" db="EMBL/GenBank/DDBJ databases">
        <title>Genome sequence of Mycobacterium aromaticivorans strain JS19b1T (= DSM 45407T).</title>
        <authorList>
            <person name="Kwak Y."/>
            <person name="Park G.-S."/>
            <person name="Li Q.X."/>
            <person name="Lee S.-E."/>
            <person name="Shin J.-H."/>
        </authorList>
    </citation>
    <scope>NUCLEOTIDE SEQUENCE [LARGE SCALE GENOMIC DNA]</scope>
    <source>
        <strain evidence="1">JS19b1</strain>
    </source>
</reference>
<dbReference type="AlphaFoldDB" id="A0A064C7N5"/>
<gene>
    <name evidence="1" type="ORF">Y900_031060</name>
</gene>
<sequence>MASSLVEALADEDWGVDDLVALTGAYTPGWVHRLPAPAHWQRLDFPDAESVVAPARVLVWGPRGGGGWEATDTLQVYGYTGIPSFGDVLGSTARSLDDLDAHDMRTGLLAMPSVPGVAAERSTAVLTVAGRRILTQLTNYVAASTTPHAGRLIVHSLSVAAGHPELAEDLTALTRSVQEAFTALVAAEARGVG</sequence>
<proteinExistence type="predicted"/>
<organism evidence="1 2">
    <name type="scientific">Mycolicibacterium aromaticivorans JS19b1 = JCM 16368</name>
    <dbReference type="NCBI Taxonomy" id="1440774"/>
    <lineage>
        <taxon>Bacteria</taxon>
        <taxon>Bacillati</taxon>
        <taxon>Actinomycetota</taxon>
        <taxon>Actinomycetes</taxon>
        <taxon>Mycobacteriales</taxon>
        <taxon>Mycobacteriaceae</taxon>
        <taxon>Mycolicibacterium</taxon>
    </lineage>
</organism>
<dbReference type="Proteomes" id="UP000022835">
    <property type="component" value="Unassembled WGS sequence"/>
</dbReference>
<name>A0A064C7N5_9MYCO</name>
<evidence type="ECO:0000313" key="1">
    <source>
        <dbReference type="EMBL" id="KDE96659.1"/>
    </source>
</evidence>
<evidence type="ECO:0000313" key="2">
    <source>
        <dbReference type="Proteomes" id="UP000022835"/>
    </source>
</evidence>
<comment type="caution">
    <text evidence="1">The sequence shown here is derived from an EMBL/GenBank/DDBJ whole genome shotgun (WGS) entry which is preliminary data.</text>
</comment>
<keyword evidence="2" id="KW-1185">Reference proteome</keyword>
<protein>
    <submittedName>
        <fullName evidence="1">Uncharacterized protein</fullName>
    </submittedName>
</protein>
<dbReference type="EMBL" id="JALN02000006">
    <property type="protein sequence ID" value="KDE96659.1"/>
    <property type="molecule type" value="Genomic_DNA"/>
</dbReference>
<dbReference type="eggNOG" id="ENOG5032I89">
    <property type="taxonomic scope" value="Bacteria"/>
</dbReference>
<accession>A0A064C7N5</accession>